<evidence type="ECO:0000313" key="6">
    <source>
        <dbReference type="EMBL" id="USW55623.1"/>
    </source>
</evidence>
<dbReference type="AlphaFoldDB" id="A0A9Q9ENM3"/>
<proteinExistence type="predicted"/>
<feature type="repeat" description="RCC1" evidence="3">
    <location>
        <begin position="440"/>
        <end position="508"/>
    </location>
</feature>
<dbReference type="Gene3D" id="2.130.10.30">
    <property type="entry name" value="Regulator of chromosome condensation 1/beta-lactamase-inhibitor protein II"/>
    <property type="match status" value="1"/>
</dbReference>
<dbReference type="Pfam" id="PF25390">
    <property type="entry name" value="WD40_RLD"/>
    <property type="match status" value="1"/>
</dbReference>
<feature type="domain" description="RCC1-like" evidence="5">
    <location>
        <begin position="133"/>
        <end position="558"/>
    </location>
</feature>
<organism evidence="6 7">
    <name type="scientific">Septoria linicola</name>
    <dbReference type="NCBI Taxonomy" id="215465"/>
    <lineage>
        <taxon>Eukaryota</taxon>
        <taxon>Fungi</taxon>
        <taxon>Dikarya</taxon>
        <taxon>Ascomycota</taxon>
        <taxon>Pezizomycotina</taxon>
        <taxon>Dothideomycetes</taxon>
        <taxon>Dothideomycetidae</taxon>
        <taxon>Mycosphaerellales</taxon>
        <taxon>Mycosphaerellaceae</taxon>
        <taxon>Septoria</taxon>
    </lineage>
</organism>
<dbReference type="PANTHER" id="PTHR45982">
    <property type="entry name" value="REGULATOR OF CHROMOSOME CONDENSATION"/>
    <property type="match status" value="1"/>
</dbReference>
<dbReference type="PANTHER" id="PTHR45982:SF1">
    <property type="entry name" value="REGULATOR OF CHROMOSOME CONDENSATION"/>
    <property type="match status" value="1"/>
</dbReference>
<dbReference type="InterPro" id="IPR000408">
    <property type="entry name" value="Reg_chr_condens"/>
</dbReference>
<dbReference type="PROSITE" id="PS50012">
    <property type="entry name" value="RCC1_3"/>
    <property type="match status" value="6"/>
</dbReference>
<feature type="region of interest" description="Disordered" evidence="4">
    <location>
        <begin position="203"/>
        <end position="243"/>
    </location>
</feature>
<feature type="compositionally biased region" description="Low complexity" evidence="4">
    <location>
        <begin position="24"/>
        <end position="49"/>
    </location>
</feature>
<evidence type="ECO:0000313" key="7">
    <source>
        <dbReference type="Proteomes" id="UP001056384"/>
    </source>
</evidence>
<feature type="repeat" description="RCC1" evidence="3">
    <location>
        <begin position="189"/>
        <end position="271"/>
    </location>
</feature>
<feature type="compositionally biased region" description="Acidic residues" evidence="4">
    <location>
        <begin position="217"/>
        <end position="228"/>
    </location>
</feature>
<reference evidence="6" key="1">
    <citation type="submission" date="2022-06" db="EMBL/GenBank/DDBJ databases">
        <title>Complete genome sequences of two strains of the flax pathogen Septoria linicola.</title>
        <authorList>
            <person name="Lapalu N."/>
            <person name="Simon A."/>
            <person name="Demenou B."/>
            <person name="Paumier D."/>
            <person name="Guillot M.-P."/>
            <person name="Gout L."/>
            <person name="Valade R."/>
        </authorList>
    </citation>
    <scope>NUCLEOTIDE SEQUENCE</scope>
    <source>
        <strain evidence="6">SE15195</strain>
    </source>
</reference>
<evidence type="ECO:0000259" key="5">
    <source>
        <dbReference type="Pfam" id="PF25390"/>
    </source>
</evidence>
<dbReference type="InterPro" id="IPR009091">
    <property type="entry name" value="RCC1/BLIP-II"/>
</dbReference>
<dbReference type="Proteomes" id="UP001056384">
    <property type="component" value="Chromosome 7"/>
</dbReference>
<feature type="compositionally biased region" description="Polar residues" evidence="4">
    <location>
        <begin position="1"/>
        <end position="11"/>
    </location>
</feature>
<dbReference type="InterPro" id="IPR058923">
    <property type="entry name" value="RCC1-like_dom"/>
</dbReference>
<dbReference type="GO" id="GO:0005737">
    <property type="term" value="C:cytoplasm"/>
    <property type="evidence" value="ECO:0007669"/>
    <property type="project" value="TreeGrafter"/>
</dbReference>
<feature type="repeat" description="RCC1" evidence="3">
    <location>
        <begin position="383"/>
        <end position="439"/>
    </location>
</feature>
<sequence>MPTKRTSTRTNASKEAEDSTKPQANTKAKLTKPAPAPKGKTAAKTNGTAKGKGKKAAETDDEAETKTTATKGKAAAATKKTTKKSEAEATTSPAKTTRKRKAADDDTPAAPAKKVKVLTKGPVLNEAPTQKLHVYVFGEGTAGELGLGTSKKSIDVKRPRLNPELSAAKVGVVQIEAGGMHAIALTHDNKILTWGVNDQGTLGRDTTWDGGLKDMDDAASDSDSESGDDNGLNPKEALPGEVDWSKTEVAEGTRFVEVAAGDSTSFVLTDDGKVYGWGTFRSNDGIFGFTQDVKVADRPVLISGLKNVKSIKAGANHALAMDNKGAVFAWGSGQQNQLGRRIVERTKTEALFPREFGLPKGPKKGITSIQTGAYHSFAIAKTGDIYAWGLNNFGETGIMDNAGQDDAVIMNPKVVKALQGLKITSIKGGGHHSVAATEDGDCLVWGRIDGAQTGISEEDIAKLPDTATIKDESGRPRILAQAQKVTAIEGPVSHVTASSDHNIVITREGKAWSWGFSANYQTGQGTDDDVTVATLIDNTAVREKKLSGATSGGQFSIITAPASEEDTAMTNGA</sequence>
<accession>A0A9Q9ENM3</accession>
<feature type="compositionally biased region" description="Low complexity" evidence="4">
    <location>
        <begin position="66"/>
        <end position="79"/>
    </location>
</feature>
<dbReference type="EMBL" id="CP099424">
    <property type="protein sequence ID" value="USW55623.1"/>
    <property type="molecule type" value="Genomic_DNA"/>
</dbReference>
<evidence type="ECO:0000256" key="1">
    <source>
        <dbReference type="ARBA" id="ARBA00022658"/>
    </source>
</evidence>
<dbReference type="GO" id="GO:0005085">
    <property type="term" value="F:guanyl-nucleotide exchange factor activity"/>
    <property type="evidence" value="ECO:0007669"/>
    <property type="project" value="TreeGrafter"/>
</dbReference>
<gene>
    <name evidence="6" type="ORF">Slin15195_G089420</name>
</gene>
<evidence type="ECO:0000256" key="4">
    <source>
        <dbReference type="SAM" id="MobiDB-lite"/>
    </source>
</evidence>
<feature type="repeat" description="RCC1" evidence="3">
    <location>
        <begin position="272"/>
        <end position="324"/>
    </location>
</feature>
<evidence type="ECO:0000256" key="3">
    <source>
        <dbReference type="PROSITE-ProRule" id="PRU00235"/>
    </source>
</evidence>
<dbReference type="PRINTS" id="PR00633">
    <property type="entry name" value="RCCNDNSATION"/>
</dbReference>
<dbReference type="InterPro" id="IPR051553">
    <property type="entry name" value="Ran_GTPase-activating"/>
</dbReference>
<evidence type="ECO:0000256" key="2">
    <source>
        <dbReference type="ARBA" id="ARBA00022737"/>
    </source>
</evidence>
<feature type="repeat" description="RCC1" evidence="3">
    <location>
        <begin position="325"/>
        <end position="382"/>
    </location>
</feature>
<feature type="repeat" description="RCC1" evidence="3">
    <location>
        <begin position="132"/>
        <end position="188"/>
    </location>
</feature>
<keyword evidence="2" id="KW-0677">Repeat</keyword>
<feature type="region of interest" description="Disordered" evidence="4">
    <location>
        <begin position="1"/>
        <end position="113"/>
    </location>
</feature>
<keyword evidence="7" id="KW-1185">Reference proteome</keyword>
<protein>
    <submittedName>
        <fullName evidence="6">Regulator of chromosome condensation 1/beta-lactamase-inhibitor protein II</fullName>
    </submittedName>
</protein>
<dbReference type="SUPFAM" id="SSF50985">
    <property type="entry name" value="RCC1/BLIP-II"/>
    <property type="match status" value="1"/>
</dbReference>
<name>A0A9Q9ENM3_9PEZI</name>
<keyword evidence="1" id="KW-0344">Guanine-nucleotide releasing factor</keyword>